<protein>
    <recommendedName>
        <fullName evidence="2">YoaR-like putative peptidoglycan binding domain-containing protein</fullName>
    </recommendedName>
</protein>
<dbReference type="PANTHER" id="PTHR35788">
    <property type="entry name" value="EXPORTED PROTEIN-RELATED"/>
    <property type="match status" value="1"/>
</dbReference>
<evidence type="ECO:0000313" key="3">
    <source>
        <dbReference type="EMBL" id="PIZ63539.1"/>
    </source>
</evidence>
<keyword evidence="1" id="KW-0812">Transmembrane</keyword>
<feature type="transmembrane region" description="Helical" evidence="1">
    <location>
        <begin position="25"/>
        <end position="49"/>
    </location>
</feature>
<dbReference type="AlphaFoldDB" id="A0A2M7U0D5"/>
<dbReference type="InterPro" id="IPR052913">
    <property type="entry name" value="Glycopeptide_resist_protein"/>
</dbReference>
<proteinExistence type="predicted"/>
<name>A0A2M7U0D5_9BACT</name>
<reference evidence="4" key="1">
    <citation type="submission" date="2017-09" db="EMBL/GenBank/DDBJ databases">
        <title>Depth-based differentiation of microbial function through sediment-hosted aquifers and enrichment of novel symbionts in the deep terrestrial subsurface.</title>
        <authorList>
            <person name="Probst A.J."/>
            <person name="Ladd B."/>
            <person name="Jarett J.K."/>
            <person name="Geller-Mcgrath D.E."/>
            <person name="Sieber C.M.K."/>
            <person name="Emerson J.B."/>
            <person name="Anantharaman K."/>
            <person name="Thomas B.C."/>
            <person name="Malmstrom R."/>
            <person name="Stieglmeier M."/>
            <person name="Klingl A."/>
            <person name="Woyke T."/>
            <person name="Ryan C.M."/>
            <person name="Banfield J.F."/>
        </authorList>
    </citation>
    <scope>NUCLEOTIDE SEQUENCE [LARGE SCALE GENOMIC DNA]</scope>
</reference>
<dbReference type="EMBL" id="PFOB01000019">
    <property type="protein sequence ID" value="PIZ63539.1"/>
    <property type="molecule type" value="Genomic_DNA"/>
</dbReference>
<evidence type="ECO:0000256" key="1">
    <source>
        <dbReference type="SAM" id="Phobius"/>
    </source>
</evidence>
<sequence length="487" mass="54673">MIQLCHRIVHLFHHKNMIRIDKLSILQRSAIVAGAIILIVGMGLIGSWINIQSQVGSNIYPHTYIDGIDMGNKSKTEALKLLKRRDDYFARAMIEVLYKDIQIATFSGEQLKLTRDIDSKVDQVYQIGRSENISTRIAQQLNALFHYRDFIFTSGIRYSESPIKEFIKIAEETYNFSPENALFSFKNGKVTEFKTHKNGAEIQSEEFYIEINSAIQTITKNQPNKQVLLKEKVVEPTITLAQANNLGIEELIGEGISDYSHSINSRIHNLILAASKFNGLIVQKDAIFSFNTNIGDISSSTGYQPAYIIKEGRTVLGDGGGVCQVSTTMFRAALNTGLPIIERTAHAYRVSYYENDSEPGYDATIFTPSVDFKFKNNTPGAILIQTEVDKANKILSFKFYGQSDGRSVTFSPVTVWDVVPPPDPLYEDDPTQPAGSVRQVDYAAWGAKARFDYKVFDVNNNMTIDKTFTSSYRPWKAVFLRGTGEGI</sequence>
<dbReference type="PANTHER" id="PTHR35788:SF1">
    <property type="entry name" value="EXPORTED PROTEIN"/>
    <property type="match status" value="1"/>
</dbReference>
<organism evidence="3 4">
    <name type="scientific">Candidatus Roizmanbacteria bacterium CG_4_10_14_0_2_um_filter_39_13</name>
    <dbReference type="NCBI Taxonomy" id="1974825"/>
    <lineage>
        <taxon>Bacteria</taxon>
        <taxon>Candidatus Roizmaniibacteriota</taxon>
    </lineage>
</organism>
<comment type="caution">
    <text evidence="3">The sequence shown here is derived from an EMBL/GenBank/DDBJ whole genome shotgun (WGS) entry which is preliminary data.</text>
</comment>
<keyword evidence="1" id="KW-0472">Membrane</keyword>
<feature type="domain" description="YoaR-like putative peptidoglycan binding" evidence="2">
    <location>
        <begin position="105"/>
        <end position="216"/>
    </location>
</feature>
<gene>
    <name evidence="3" type="ORF">COY16_01785</name>
</gene>
<accession>A0A2M7U0D5</accession>
<dbReference type="Proteomes" id="UP000228503">
    <property type="component" value="Unassembled WGS sequence"/>
</dbReference>
<keyword evidence="1" id="KW-1133">Transmembrane helix</keyword>
<evidence type="ECO:0000313" key="4">
    <source>
        <dbReference type="Proteomes" id="UP000228503"/>
    </source>
</evidence>
<dbReference type="InterPro" id="IPR007391">
    <property type="entry name" value="Vancomycin_resist_VanW"/>
</dbReference>
<dbReference type="Pfam" id="PF12229">
    <property type="entry name" value="PG_binding_4"/>
    <property type="match status" value="1"/>
</dbReference>
<evidence type="ECO:0000259" key="2">
    <source>
        <dbReference type="Pfam" id="PF12229"/>
    </source>
</evidence>
<dbReference type="InterPro" id="IPR022029">
    <property type="entry name" value="YoaR-like_PG-bd"/>
</dbReference>
<dbReference type="Pfam" id="PF04294">
    <property type="entry name" value="VanW"/>
    <property type="match status" value="1"/>
</dbReference>